<gene>
    <name evidence="2" type="ORF">CTI12_AA035750</name>
</gene>
<organism evidence="2 3">
    <name type="scientific">Artemisia annua</name>
    <name type="common">Sweet wormwood</name>
    <dbReference type="NCBI Taxonomy" id="35608"/>
    <lineage>
        <taxon>Eukaryota</taxon>
        <taxon>Viridiplantae</taxon>
        <taxon>Streptophyta</taxon>
        <taxon>Embryophyta</taxon>
        <taxon>Tracheophyta</taxon>
        <taxon>Spermatophyta</taxon>
        <taxon>Magnoliopsida</taxon>
        <taxon>eudicotyledons</taxon>
        <taxon>Gunneridae</taxon>
        <taxon>Pentapetalae</taxon>
        <taxon>asterids</taxon>
        <taxon>campanulids</taxon>
        <taxon>Asterales</taxon>
        <taxon>Asteraceae</taxon>
        <taxon>Asteroideae</taxon>
        <taxon>Anthemideae</taxon>
        <taxon>Artemisiinae</taxon>
        <taxon>Artemisia</taxon>
    </lineage>
</organism>
<evidence type="ECO:0000313" key="3">
    <source>
        <dbReference type="Proteomes" id="UP000245207"/>
    </source>
</evidence>
<dbReference type="AlphaFoldDB" id="A0A2U1PNU8"/>
<protein>
    <recommendedName>
        <fullName evidence="1">Reverse transcriptase zinc-binding domain-containing protein</fullName>
    </recommendedName>
</protein>
<dbReference type="InterPro" id="IPR026960">
    <property type="entry name" value="RVT-Znf"/>
</dbReference>
<dbReference type="Proteomes" id="UP000245207">
    <property type="component" value="Unassembled WGS sequence"/>
</dbReference>
<accession>A0A2U1PNU8</accession>
<reference evidence="2 3" key="1">
    <citation type="journal article" date="2018" name="Mol. Plant">
        <title>The genome of Artemisia annua provides insight into the evolution of Asteraceae family and artemisinin biosynthesis.</title>
        <authorList>
            <person name="Shen Q."/>
            <person name="Zhang L."/>
            <person name="Liao Z."/>
            <person name="Wang S."/>
            <person name="Yan T."/>
            <person name="Shi P."/>
            <person name="Liu M."/>
            <person name="Fu X."/>
            <person name="Pan Q."/>
            <person name="Wang Y."/>
            <person name="Lv Z."/>
            <person name="Lu X."/>
            <person name="Zhang F."/>
            <person name="Jiang W."/>
            <person name="Ma Y."/>
            <person name="Chen M."/>
            <person name="Hao X."/>
            <person name="Li L."/>
            <person name="Tang Y."/>
            <person name="Lv G."/>
            <person name="Zhou Y."/>
            <person name="Sun X."/>
            <person name="Brodelius P.E."/>
            <person name="Rose J.K.C."/>
            <person name="Tang K."/>
        </authorList>
    </citation>
    <scope>NUCLEOTIDE SEQUENCE [LARGE SCALE GENOMIC DNA]</scope>
    <source>
        <strain evidence="3">cv. Huhao1</strain>
        <tissue evidence="2">Leaf</tissue>
    </source>
</reference>
<sequence length="174" mass="19637">MVYARNCGTMFGLYSVTSSLRHTVRGGVEAFQLDLLQKTNESTMLSNMEDRWVWDLNGDGVFQVFLDRLPTRSNLQHRGVQVSDSLCSICSSAQEDSSHLFFSCSLVTDVVRLVCRWWNLSWSPLGSYSDWLIWFNSIRLNSKVKGSLEGVFLCFLVECMDVSESAALLDANPS</sequence>
<dbReference type="Pfam" id="PF13966">
    <property type="entry name" value="zf-RVT"/>
    <property type="match status" value="1"/>
</dbReference>
<keyword evidence="3" id="KW-1185">Reference proteome</keyword>
<evidence type="ECO:0000313" key="2">
    <source>
        <dbReference type="EMBL" id="PWA87419.1"/>
    </source>
</evidence>
<comment type="caution">
    <text evidence="2">The sequence shown here is derived from an EMBL/GenBank/DDBJ whole genome shotgun (WGS) entry which is preliminary data.</text>
</comment>
<dbReference type="EMBL" id="PKPP01000917">
    <property type="protein sequence ID" value="PWA87419.1"/>
    <property type="molecule type" value="Genomic_DNA"/>
</dbReference>
<proteinExistence type="predicted"/>
<evidence type="ECO:0000259" key="1">
    <source>
        <dbReference type="Pfam" id="PF13966"/>
    </source>
</evidence>
<name>A0A2U1PNU8_ARTAN</name>
<feature type="domain" description="Reverse transcriptase zinc-binding" evidence="1">
    <location>
        <begin position="63"/>
        <end position="108"/>
    </location>
</feature>